<dbReference type="FunFam" id="2.10.110.10:FF:000013">
    <property type="entry name" value="Four and a half LIM domains 1"/>
    <property type="match status" value="1"/>
</dbReference>
<name>A0A8C4Q111_EPTBU</name>
<keyword evidence="6 8" id="KW-0440">LIM domain</keyword>
<keyword evidence="3" id="KW-0677">Repeat</keyword>
<evidence type="ECO:0000256" key="3">
    <source>
        <dbReference type="ARBA" id="ARBA00022737"/>
    </source>
</evidence>
<dbReference type="Ensembl" id="ENSEBUT00000008871.1">
    <property type="protein sequence ID" value="ENSEBUP00000008370.1"/>
    <property type="gene ID" value="ENSEBUG00000005417.1"/>
</dbReference>
<feature type="domain" description="LIM zinc-binding" evidence="9">
    <location>
        <begin position="38"/>
        <end position="98"/>
    </location>
</feature>
<proteinExistence type="predicted"/>
<dbReference type="InterPro" id="IPR056807">
    <property type="entry name" value="LIM_FHL1/2/3/5_N"/>
</dbReference>
<keyword evidence="2 8" id="KW-0479">Metal-binding</keyword>
<keyword evidence="5 8" id="KW-0862">Zinc</keyword>
<dbReference type="Pfam" id="PF00412">
    <property type="entry name" value="LIM"/>
    <property type="match status" value="4"/>
</dbReference>
<accession>A0A8C4Q111</accession>
<protein>
    <submittedName>
        <fullName evidence="10">Four and a half LIM domains 3</fullName>
    </submittedName>
</protein>
<feature type="domain" description="LIM zinc-binding" evidence="9">
    <location>
        <begin position="99"/>
        <end position="160"/>
    </location>
</feature>
<dbReference type="Gene3D" id="2.10.110.10">
    <property type="entry name" value="Cysteine Rich Protein"/>
    <property type="match status" value="5"/>
</dbReference>
<dbReference type="GO" id="GO:0030018">
    <property type="term" value="C:Z disc"/>
    <property type="evidence" value="ECO:0007669"/>
    <property type="project" value="TreeGrafter"/>
</dbReference>
<keyword evidence="7" id="KW-0539">Nucleus</keyword>
<dbReference type="FunFam" id="2.10.110.10:FF:000070">
    <property type="entry name" value="Four and a half LIM domains 3"/>
    <property type="match status" value="1"/>
</dbReference>
<evidence type="ECO:0000256" key="2">
    <source>
        <dbReference type="ARBA" id="ARBA00022723"/>
    </source>
</evidence>
<dbReference type="GO" id="GO:0008270">
    <property type="term" value="F:zinc ion binding"/>
    <property type="evidence" value="ECO:0007669"/>
    <property type="project" value="UniProtKB-KW"/>
</dbReference>
<dbReference type="PANTHER" id="PTHR24205">
    <property type="entry name" value="FOUR AND A HALF LIM DOMAINS PROTEIN"/>
    <property type="match status" value="1"/>
</dbReference>
<reference evidence="10" key="1">
    <citation type="submission" date="2025-05" db="UniProtKB">
        <authorList>
            <consortium name="Ensembl"/>
        </authorList>
    </citation>
    <scope>IDENTIFICATION</scope>
</reference>
<feature type="domain" description="LIM zinc-binding" evidence="9">
    <location>
        <begin position="219"/>
        <end position="282"/>
    </location>
</feature>
<evidence type="ECO:0000313" key="11">
    <source>
        <dbReference type="Proteomes" id="UP000694388"/>
    </source>
</evidence>
<feature type="domain" description="LIM zinc-binding" evidence="9">
    <location>
        <begin position="161"/>
        <end position="218"/>
    </location>
</feature>
<sequence>MTDVLDCESCGKSLLGSQYAATEDKPYCLPCHDSLFASTCEECQKSIGCGSKDMVYEDRHWHEQCFNCSFCHGSLAGKPFLEQDGKLVCSQCYCSELAARCKVCGKPIPPGSQRMEYEGQVWHNECFLCQKCKRPIGTQSFFPREDGNYCSSCYESHVAMRCAHCKEPITEAGVRYRNEPWHRDCFICQNCHKTLSGEKFATQENLPYCIECHTQLFAKRCHGCSKPIAGPANTKYVTFEDKEWHSDCFCCSLCGRSLLGQGFLPVPQGLACPECGNNVKAPS</sequence>
<evidence type="ECO:0000256" key="1">
    <source>
        <dbReference type="ARBA" id="ARBA00004123"/>
    </source>
</evidence>
<comment type="subcellular location">
    <subcellularLocation>
        <location evidence="1">Nucleus</location>
    </subcellularLocation>
</comment>
<evidence type="ECO:0000256" key="8">
    <source>
        <dbReference type="PROSITE-ProRule" id="PRU00125"/>
    </source>
</evidence>
<keyword evidence="11" id="KW-1185">Reference proteome</keyword>
<dbReference type="PROSITE" id="PS00478">
    <property type="entry name" value="LIM_DOMAIN_1"/>
    <property type="match status" value="3"/>
</dbReference>
<evidence type="ECO:0000259" key="9">
    <source>
        <dbReference type="PROSITE" id="PS50023"/>
    </source>
</evidence>
<evidence type="ECO:0000313" key="10">
    <source>
        <dbReference type="Ensembl" id="ENSEBUP00000008359.1"/>
    </source>
</evidence>
<dbReference type="AlphaFoldDB" id="A0A8C4Q111"/>
<dbReference type="FunFam" id="2.10.110.10:FF:000030">
    <property type="entry name" value="Four and a half LIM domains protein 2"/>
    <property type="match status" value="1"/>
</dbReference>
<organism evidence="10 11">
    <name type="scientific">Eptatretus burgeri</name>
    <name type="common">Inshore hagfish</name>
    <dbReference type="NCBI Taxonomy" id="7764"/>
    <lineage>
        <taxon>Eukaryota</taxon>
        <taxon>Metazoa</taxon>
        <taxon>Chordata</taxon>
        <taxon>Craniata</taxon>
        <taxon>Vertebrata</taxon>
        <taxon>Cyclostomata</taxon>
        <taxon>Myxini</taxon>
        <taxon>Myxiniformes</taxon>
        <taxon>Myxinidae</taxon>
        <taxon>Eptatretinae</taxon>
        <taxon>Eptatretus</taxon>
    </lineage>
</organism>
<dbReference type="InterPro" id="IPR001781">
    <property type="entry name" value="Znf_LIM"/>
</dbReference>
<keyword evidence="4" id="KW-0863">Zinc-finger</keyword>
<dbReference type="PROSITE" id="PS50023">
    <property type="entry name" value="LIM_DOMAIN_2"/>
    <property type="match status" value="4"/>
</dbReference>
<evidence type="ECO:0000256" key="6">
    <source>
        <dbReference type="ARBA" id="ARBA00023038"/>
    </source>
</evidence>
<dbReference type="CDD" id="cd09345">
    <property type="entry name" value="LIM2_FHL"/>
    <property type="match status" value="1"/>
</dbReference>
<dbReference type="SMART" id="SM00132">
    <property type="entry name" value="LIM"/>
    <property type="match status" value="4"/>
</dbReference>
<dbReference type="Proteomes" id="UP000694388">
    <property type="component" value="Unplaced"/>
</dbReference>
<dbReference type="SUPFAM" id="SSF57716">
    <property type="entry name" value="Glucocorticoid receptor-like (DNA-binding domain)"/>
    <property type="match status" value="4"/>
</dbReference>
<dbReference type="Ensembl" id="ENSEBUT00000008859.1">
    <property type="protein sequence ID" value="ENSEBUP00000008359.1"/>
    <property type="gene ID" value="ENSEBUG00000005417.1"/>
</dbReference>
<dbReference type="GO" id="GO:0003712">
    <property type="term" value="F:transcription coregulator activity"/>
    <property type="evidence" value="ECO:0007669"/>
    <property type="project" value="TreeGrafter"/>
</dbReference>
<evidence type="ECO:0000256" key="5">
    <source>
        <dbReference type="ARBA" id="ARBA00022833"/>
    </source>
</evidence>
<dbReference type="Pfam" id="PF25076">
    <property type="entry name" value="LIM_FHL2-3_N"/>
    <property type="match status" value="1"/>
</dbReference>
<evidence type="ECO:0000256" key="7">
    <source>
        <dbReference type="ARBA" id="ARBA00023242"/>
    </source>
</evidence>
<dbReference type="PANTHER" id="PTHR24205:SF16">
    <property type="entry name" value="GH01042P-RELATED"/>
    <property type="match status" value="1"/>
</dbReference>
<evidence type="ECO:0000256" key="4">
    <source>
        <dbReference type="ARBA" id="ARBA00022771"/>
    </source>
</evidence>
<dbReference type="OMA" id="YECKKTI"/>
<dbReference type="GeneTree" id="ENSGT00950000183028"/>
<dbReference type="GO" id="GO:0005634">
    <property type="term" value="C:nucleus"/>
    <property type="evidence" value="ECO:0007669"/>
    <property type="project" value="UniProtKB-SubCell"/>
</dbReference>